<dbReference type="Gene3D" id="3.40.50.300">
    <property type="entry name" value="P-loop containing nucleotide triphosphate hydrolases"/>
    <property type="match status" value="1"/>
</dbReference>
<reference evidence="8 9" key="1">
    <citation type="submission" date="2008-10" db="EMBL/GenBank/DDBJ databases">
        <title>Draft genome sequence of Bifidobacterium catenulatum (DSM 16992).</title>
        <authorList>
            <person name="Sudarsanam P."/>
            <person name="Ley R."/>
            <person name="Guruge J."/>
            <person name="Turnbaugh P.J."/>
            <person name="Mahowald M."/>
            <person name="Liep D."/>
            <person name="Gordon J."/>
        </authorList>
    </citation>
    <scope>NUCLEOTIDE SEQUENCE [LARGE SCALE GENOMIC DNA]</scope>
    <source>
        <strain evidence="8 9">DSM 16992</strain>
    </source>
</reference>
<dbReference type="InterPro" id="IPR017894">
    <property type="entry name" value="HTH_IS21_transposase_type"/>
</dbReference>
<dbReference type="GO" id="GO:0032196">
    <property type="term" value="P:transposition"/>
    <property type="evidence" value="ECO:0007669"/>
    <property type="project" value="UniProtKB-KW"/>
</dbReference>
<accession>B6XVJ3</accession>
<sequence>MISMPQIQSIRRMRRNGESIASIARKQHVSEPTVRKYLRMDDLSEKPPVRKRRGSVIDPYLPLIEQWLAGDRGNWRKQRHTATRIWERLRDEHGVEVSLSTVTRAVARLRRESAVEPRDAFMDLVWHPGEAQADFGEVDVIYRGAVQRMRHFVLDFPYSNIGLAQLMPGENAECTCQALLDLFEWLGGMPERIVFDNAAGVGRRSSGGIRWTRLFQAFQAHYGFDCSLCSPYAGHEKGAVEAKVGMIRRKLFVPKPNVWNLENFNSRLPGRCLELGRKPHHAKDEEEVCLFAEDRGALLSLPAKRFDAVAWRRMRTDKYGVVTLDGRHRYSTDTSHARCDVLVGLRALEIEILDVEGTRLAAHPRAYGQASTSSEDPSMQLAMLCNRPNAWRNSLVRQMLPDPLREWLDLQDETARRGALQTLKRVDRESGWANAVEAMLTVLESTGGADKAGVTILAIGLGMRAVERGLNVRFHQTAELVLQLGKAKRDGNLDAMLRDVGRADLIILDEFGYVPFDIDGARLLYQIIAGSYERRSIVFTTNIESGKWGTIFADDKLAAAIIDRIMHHGRLLEFTGQSRRVSEALMFGRTPTELASGSKEKTKEQAGALLD</sequence>
<dbReference type="PROSITE" id="PS50994">
    <property type="entry name" value="INTEGRASE"/>
    <property type="match status" value="1"/>
</dbReference>
<dbReference type="InterPro" id="IPR012337">
    <property type="entry name" value="RNaseH-like_sf"/>
</dbReference>
<evidence type="ECO:0000256" key="1">
    <source>
        <dbReference type="ARBA" id="ARBA00009277"/>
    </source>
</evidence>
<dbReference type="InterPro" id="IPR009057">
    <property type="entry name" value="Homeodomain-like_sf"/>
</dbReference>
<dbReference type="Gene3D" id="3.30.420.10">
    <property type="entry name" value="Ribonuclease H-like superfamily/Ribonuclease H"/>
    <property type="match status" value="1"/>
</dbReference>
<dbReference type="InterPro" id="IPR054353">
    <property type="entry name" value="IstA-like_C"/>
</dbReference>
<keyword evidence="8" id="KW-0067">ATP-binding</keyword>
<keyword evidence="2" id="KW-0815">Transposition</keyword>
<feature type="domain" description="HTH IS21-type" evidence="6">
    <location>
        <begin position="5"/>
        <end position="68"/>
    </location>
</feature>
<reference evidence="8 9" key="2">
    <citation type="submission" date="2008-10" db="EMBL/GenBank/DDBJ databases">
        <authorList>
            <person name="Fulton L."/>
            <person name="Clifton S."/>
            <person name="Fulton B."/>
            <person name="Xu J."/>
            <person name="Minx P."/>
            <person name="Pepin K.H."/>
            <person name="Johnson M."/>
            <person name="Bhonagiri V."/>
            <person name="Nash W.E."/>
            <person name="Mardis E.R."/>
            <person name="Wilson R.K."/>
        </authorList>
    </citation>
    <scope>NUCLEOTIDE SEQUENCE [LARGE SCALE GENOMIC DNA]</scope>
    <source>
        <strain evidence="8 9">DSM 16992</strain>
    </source>
</reference>
<organism evidence="8 9">
    <name type="scientific">Bifidobacterium catenulatum DSM 16992 = JCM 1194 = LMG 11043</name>
    <dbReference type="NCBI Taxonomy" id="566552"/>
    <lineage>
        <taxon>Bacteria</taxon>
        <taxon>Bacillati</taxon>
        <taxon>Actinomycetota</taxon>
        <taxon>Actinomycetes</taxon>
        <taxon>Bifidobacteriales</taxon>
        <taxon>Bifidobacteriaceae</taxon>
        <taxon>Bifidobacterium</taxon>
    </lineage>
</organism>
<dbReference type="eggNOG" id="COG1484">
    <property type="taxonomic scope" value="Bacteria"/>
</dbReference>
<dbReference type="EMBL" id="ABXY01000016">
    <property type="protein sequence ID" value="EEB21393.1"/>
    <property type="molecule type" value="Genomic_DNA"/>
</dbReference>
<dbReference type="Proteomes" id="UP000003882">
    <property type="component" value="Unassembled WGS sequence"/>
</dbReference>
<dbReference type="SUPFAM" id="SSF46689">
    <property type="entry name" value="Homeodomain-like"/>
    <property type="match status" value="1"/>
</dbReference>
<dbReference type="SUPFAM" id="SSF52540">
    <property type="entry name" value="P-loop containing nucleoside triphosphate hydrolases"/>
    <property type="match status" value="1"/>
</dbReference>
<dbReference type="Pfam" id="PF01695">
    <property type="entry name" value="IstB_IS21"/>
    <property type="match status" value="1"/>
</dbReference>
<dbReference type="eggNOG" id="COG4584">
    <property type="taxonomic scope" value="Bacteria"/>
</dbReference>
<feature type="region of interest" description="Disordered" evidence="5">
    <location>
        <begin position="592"/>
        <end position="611"/>
    </location>
</feature>
<keyword evidence="4" id="KW-0233">DNA recombination</keyword>
<evidence type="ECO:0000256" key="3">
    <source>
        <dbReference type="ARBA" id="ARBA00023125"/>
    </source>
</evidence>
<dbReference type="PROSITE" id="PS50531">
    <property type="entry name" value="HTH_IS21"/>
    <property type="match status" value="1"/>
</dbReference>
<dbReference type="Pfam" id="PF22483">
    <property type="entry name" value="Mu-transpos_C_2"/>
    <property type="match status" value="1"/>
</dbReference>
<comment type="caution">
    <text evidence="8">The sequence shown here is derived from an EMBL/GenBank/DDBJ whole genome shotgun (WGS) entry which is preliminary data.</text>
</comment>
<dbReference type="AlphaFoldDB" id="B6XVJ3"/>
<evidence type="ECO:0000259" key="6">
    <source>
        <dbReference type="PROSITE" id="PS50531"/>
    </source>
</evidence>
<dbReference type="InterPro" id="IPR002611">
    <property type="entry name" value="IstB_ATP-bd"/>
</dbReference>
<dbReference type="InterPro" id="IPR001584">
    <property type="entry name" value="Integrase_cat-core"/>
</dbReference>
<gene>
    <name evidence="8" type="ORF">BIFCAT_01222</name>
</gene>
<keyword evidence="3" id="KW-0238">DNA-binding</keyword>
<dbReference type="InterPro" id="IPR027417">
    <property type="entry name" value="P-loop_NTPase"/>
</dbReference>
<dbReference type="GO" id="GO:0005524">
    <property type="term" value="F:ATP binding"/>
    <property type="evidence" value="ECO:0007669"/>
    <property type="project" value="UniProtKB-KW"/>
</dbReference>
<evidence type="ECO:0000256" key="5">
    <source>
        <dbReference type="SAM" id="MobiDB-lite"/>
    </source>
</evidence>
<keyword evidence="8" id="KW-0547">Nucleotide-binding</keyword>
<dbReference type="GO" id="GO:0015074">
    <property type="term" value="P:DNA integration"/>
    <property type="evidence" value="ECO:0007669"/>
    <property type="project" value="InterPro"/>
</dbReference>
<dbReference type="GO" id="GO:0006310">
    <property type="term" value="P:DNA recombination"/>
    <property type="evidence" value="ECO:0007669"/>
    <property type="project" value="UniProtKB-KW"/>
</dbReference>
<evidence type="ECO:0000313" key="9">
    <source>
        <dbReference type="Proteomes" id="UP000003882"/>
    </source>
</evidence>
<feature type="domain" description="Integrase catalytic" evidence="7">
    <location>
        <begin position="124"/>
        <end position="310"/>
    </location>
</feature>
<proteinExistence type="inferred from homology"/>
<name>B6XVJ3_9BIFI</name>
<evidence type="ECO:0000256" key="2">
    <source>
        <dbReference type="ARBA" id="ARBA00022578"/>
    </source>
</evidence>
<protein>
    <submittedName>
        <fullName evidence="8">IstB-like ATP-binding protein</fullName>
    </submittedName>
</protein>
<dbReference type="SUPFAM" id="SSF53098">
    <property type="entry name" value="Ribonuclease H-like"/>
    <property type="match status" value="1"/>
</dbReference>
<evidence type="ECO:0000256" key="4">
    <source>
        <dbReference type="ARBA" id="ARBA00023172"/>
    </source>
</evidence>
<comment type="similarity">
    <text evidence="1">Belongs to the transposase IS21/IS408/IS1162 family.</text>
</comment>
<evidence type="ECO:0000259" key="7">
    <source>
        <dbReference type="PROSITE" id="PS50994"/>
    </source>
</evidence>
<dbReference type="GO" id="GO:0003677">
    <property type="term" value="F:DNA binding"/>
    <property type="evidence" value="ECO:0007669"/>
    <property type="project" value="UniProtKB-KW"/>
</dbReference>
<dbReference type="NCBIfam" id="NF033546">
    <property type="entry name" value="transpos_IS21"/>
    <property type="match status" value="1"/>
</dbReference>
<dbReference type="InterPro" id="IPR036397">
    <property type="entry name" value="RNaseH_sf"/>
</dbReference>
<dbReference type="PANTHER" id="PTHR35004">
    <property type="entry name" value="TRANSPOSASE RV3428C-RELATED"/>
    <property type="match status" value="1"/>
</dbReference>
<evidence type="ECO:0000313" key="8">
    <source>
        <dbReference type="EMBL" id="EEB21393.1"/>
    </source>
</evidence>